<evidence type="ECO:0000256" key="1">
    <source>
        <dbReference type="SAM" id="MobiDB-lite"/>
    </source>
</evidence>
<dbReference type="AlphaFoldDB" id="L0AZ11"/>
<dbReference type="KEGG" id="beq:BEWA_033260"/>
<keyword evidence="3" id="KW-1185">Reference proteome</keyword>
<feature type="region of interest" description="Disordered" evidence="1">
    <location>
        <begin position="1"/>
        <end position="30"/>
    </location>
</feature>
<evidence type="ECO:0000313" key="3">
    <source>
        <dbReference type="Proteomes" id="UP000031512"/>
    </source>
</evidence>
<name>L0AZ11_THEEQ</name>
<dbReference type="VEuPathDB" id="PiroplasmaDB:BEWA_033260"/>
<dbReference type="Proteomes" id="UP000031512">
    <property type="component" value="Chromosome 1"/>
</dbReference>
<dbReference type="RefSeq" id="XP_004830139.1">
    <property type="nucleotide sequence ID" value="XM_004830082.1"/>
</dbReference>
<accession>L0AZ11</accession>
<organism evidence="2 3">
    <name type="scientific">Theileria equi strain WA</name>
    <dbReference type="NCBI Taxonomy" id="1537102"/>
    <lineage>
        <taxon>Eukaryota</taxon>
        <taxon>Sar</taxon>
        <taxon>Alveolata</taxon>
        <taxon>Apicomplexa</taxon>
        <taxon>Aconoidasida</taxon>
        <taxon>Piroplasmida</taxon>
        <taxon>Theileriidae</taxon>
        <taxon>Theileria</taxon>
    </lineage>
</organism>
<proteinExistence type="predicted"/>
<evidence type="ECO:0000313" key="2">
    <source>
        <dbReference type="EMBL" id="AFZ80473.1"/>
    </source>
</evidence>
<dbReference type="GeneID" id="15806747"/>
<reference evidence="2 3" key="1">
    <citation type="journal article" date="2012" name="BMC Genomics">
        <title>Comparative genomic analysis and phylogenetic position of Theileria equi.</title>
        <authorList>
            <person name="Kappmeyer L.S."/>
            <person name="Thiagarajan M."/>
            <person name="Herndon D.R."/>
            <person name="Ramsay J.D."/>
            <person name="Caler E."/>
            <person name="Djikeng A."/>
            <person name="Gillespie J.J."/>
            <person name="Lau A.O."/>
            <person name="Roalson E.H."/>
            <person name="Silva J.C."/>
            <person name="Silva M.G."/>
            <person name="Suarez C.E."/>
            <person name="Ueti M.W."/>
            <person name="Nene V.M."/>
            <person name="Mealey R.H."/>
            <person name="Knowles D.P."/>
            <person name="Brayton K.A."/>
        </authorList>
    </citation>
    <scope>NUCLEOTIDE SEQUENCE [LARGE SCALE GENOMIC DNA]</scope>
    <source>
        <strain evidence="2 3">WA</strain>
    </source>
</reference>
<dbReference type="EMBL" id="CP001669">
    <property type="protein sequence ID" value="AFZ80473.1"/>
    <property type="molecule type" value="Genomic_DNA"/>
</dbReference>
<protein>
    <submittedName>
        <fullName evidence="2">Uncharacterized protein</fullName>
    </submittedName>
</protein>
<sequence>MDPEEERRDGQEQRRRNLQLDFGSERKRPKIDYKDIKMKFSDLKRADEQEASDKKDQ</sequence>
<gene>
    <name evidence="2" type="ORF">BEWA_033260</name>
</gene>
<feature type="compositionally biased region" description="Basic and acidic residues" evidence="1">
    <location>
        <begin position="1"/>
        <end position="15"/>
    </location>
</feature>